<organism evidence="2 3">
    <name type="scientific">Streptomyces longispororuber</name>
    <dbReference type="NCBI Taxonomy" id="68230"/>
    <lineage>
        <taxon>Bacteria</taxon>
        <taxon>Bacillati</taxon>
        <taxon>Actinomycetota</taxon>
        <taxon>Actinomycetes</taxon>
        <taxon>Kitasatosporales</taxon>
        <taxon>Streptomycetaceae</taxon>
        <taxon>Streptomyces</taxon>
    </lineage>
</organism>
<evidence type="ECO:0000313" key="2">
    <source>
        <dbReference type="EMBL" id="GHE98583.1"/>
    </source>
</evidence>
<evidence type="ECO:0000256" key="1">
    <source>
        <dbReference type="SAM" id="MobiDB-lite"/>
    </source>
</evidence>
<reference evidence="2" key="2">
    <citation type="submission" date="2020-09" db="EMBL/GenBank/DDBJ databases">
        <authorList>
            <person name="Sun Q."/>
            <person name="Ohkuma M."/>
        </authorList>
    </citation>
    <scope>NUCLEOTIDE SEQUENCE</scope>
    <source>
        <strain evidence="2">JCM 4784</strain>
    </source>
</reference>
<accession>A0A919ADJ4</accession>
<protein>
    <submittedName>
        <fullName evidence="2">Uncharacterized protein</fullName>
    </submittedName>
</protein>
<proteinExistence type="predicted"/>
<comment type="caution">
    <text evidence="2">The sequence shown here is derived from an EMBL/GenBank/DDBJ whole genome shotgun (WGS) entry which is preliminary data.</text>
</comment>
<feature type="region of interest" description="Disordered" evidence="1">
    <location>
        <begin position="190"/>
        <end position="216"/>
    </location>
</feature>
<name>A0A919ADJ4_9ACTN</name>
<feature type="compositionally biased region" description="Gly residues" evidence="1">
    <location>
        <begin position="73"/>
        <end position="85"/>
    </location>
</feature>
<evidence type="ECO:0000313" key="3">
    <source>
        <dbReference type="Proteomes" id="UP000608024"/>
    </source>
</evidence>
<sequence>MSDSPLTFLTSVASPSRGAGRFRAAALVAVPLLALAVGCGSGSGDGDGGGGGKDDQVASVPDASGEDGKGSGDGKGGNGGKGGKGSGDKSGKSAFYDAQMEYVRCMRTKAGLKDYPDPKLSGYLDWPKIDELVDPNGGGEEYKGGKDGVCVAEMREAMNLEPKRDAQQDYESMLAHATCMRDKGVSAFRNPTMSGGNVLPGGDPDPTSPKIDRDSPAYKKAREACAGKLLEGLDGMQ</sequence>
<gene>
    <name evidence="2" type="ORF">GCM10018785_73210</name>
</gene>
<dbReference type="EMBL" id="BNBT01000239">
    <property type="protein sequence ID" value="GHE98583.1"/>
    <property type="molecule type" value="Genomic_DNA"/>
</dbReference>
<keyword evidence="3" id="KW-1185">Reference proteome</keyword>
<feature type="region of interest" description="Disordered" evidence="1">
    <location>
        <begin position="42"/>
        <end position="92"/>
    </location>
</feature>
<dbReference type="AlphaFoldDB" id="A0A919ADJ4"/>
<reference evidence="2" key="1">
    <citation type="journal article" date="2014" name="Int. J. Syst. Evol. Microbiol.">
        <title>Complete genome sequence of Corynebacterium casei LMG S-19264T (=DSM 44701T), isolated from a smear-ripened cheese.</title>
        <authorList>
            <consortium name="US DOE Joint Genome Institute (JGI-PGF)"/>
            <person name="Walter F."/>
            <person name="Albersmeier A."/>
            <person name="Kalinowski J."/>
            <person name="Ruckert C."/>
        </authorList>
    </citation>
    <scope>NUCLEOTIDE SEQUENCE</scope>
    <source>
        <strain evidence="2">JCM 4784</strain>
    </source>
</reference>
<feature type="compositionally biased region" description="Gly residues" evidence="1">
    <location>
        <begin position="42"/>
        <end position="51"/>
    </location>
</feature>
<dbReference type="Proteomes" id="UP000608024">
    <property type="component" value="Unassembled WGS sequence"/>
</dbReference>